<keyword evidence="1" id="KW-0812">Transmembrane</keyword>
<evidence type="ECO:0000313" key="4">
    <source>
        <dbReference type="Proteomes" id="UP001596528"/>
    </source>
</evidence>
<keyword evidence="1" id="KW-1133">Transmembrane helix</keyword>
<feature type="transmembrane region" description="Helical" evidence="1">
    <location>
        <begin position="36"/>
        <end position="57"/>
    </location>
</feature>
<feature type="transmembrane region" description="Helical" evidence="1">
    <location>
        <begin position="117"/>
        <end position="136"/>
    </location>
</feature>
<feature type="transmembrane region" description="Helical" evidence="1">
    <location>
        <begin position="12"/>
        <end position="30"/>
    </location>
</feature>
<name>A0ABW2V2F3_9BACL</name>
<dbReference type="InterPro" id="IPR025403">
    <property type="entry name" value="TgpA-like_C"/>
</dbReference>
<keyword evidence="1" id="KW-0472">Membrane</keyword>
<feature type="transmembrane region" description="Helical" evidence="1">
    <location>
        <begin position="264"/>
        <end position="285"/>
    </location>
</feature>
<evidence type="ECO:0000256" key="1">
    <source>
        <dbReference type="SAM" id="Phobius"/>
    </source>
</evidence>
<dbReference type="Proteomes" id="UP001596528">
    <property type="component" value="Unassembled WGS sequence"/>
</dbReference>
<evidence type="ECO:0000313" key="3">
    <source>
        <dbReference type="EMBL" id="MFC7750322.1"/>
    </source>
</evidence>
<feature type="transmembrane region" description="Helical" evidence="1">
    <location>
        <begin position="190"/>
        <end position="209"/>
    </location>
</feature>
<protein>
    <submittedName>
        <fullName evidence="3">DUF4129 domain-containing protein</fullName>
    </submittedName>
</protein>
<comment type="caution">
    <text evidence="3">The sequence shown here is derived from an EMBL/GenBank/DDBJ whole genome shotgun (WGS) entry which is preliminary data.</text>
</comment>
<proteinExistence type="predicted"/>
<gene>
    <name evidence="3" type="ORF">ACFQWB_10325</name>
</gene>
<dbReference type="RefSeq" id="WP_138788062.1">
    <property type="nucleotide sequence ID" value="NZ_JBHTGQ010000023.1"/>
</dbReference>
<sequence length="430" mass="48628">MIRLRFDQAGRAALYGALELLVLLPYAVFIDRLSEAGRPLIFCLLLLLLSYTAAWMGVVWTKRVWPGILLGIMAGALSKFYAFGNMPSGLVWFGAGIVMAARGALSRAYAGEGWLPIAVYAAGIVGYASAAIGLALPVDHFGEYRRWIGWAGMLSLILLFADLNNKVLLNEALSRSENDRPSVSVRKANRRWTALLLAAVFGIGALRLLPEALRELWRWLIGLWPERMPAEEPPPMPERTPQRQEMFPAEPGEPFWLWVWLERLMWAAMVAAAVAALFYLGRWLWRTGLPMLVRWVKRLIARWLHPVSVEDAGPGFRDETEKLERPERIGRAFRFLKRLSGRGKQGPATNEERLREVYADAVRQAKRKGYVHQASLTPLETGRLWQRGGIRLNVAADRLVRLYSEVRYGGRKVAEEELADLRKDAADRRS</sequence>
<dbReference type="EMBL" id="JBHTGQ010000023">
    <property type="protein sequence ID" value="MFC7750322.1"/>
    <property type="molecule type" value="Genomic_DNA"/>
</dbReference>
<feature type="domain" description="Protein-glutamine gamma-glutamyltransferase-like C-terminal" evidence="2">
    <location>
        <begin position="358"/>
        <end position="423"/>
    </location>
</feature>
<reference evidence="4" key="1">
    <citation type="journal article" date="2019" name="Int. J. Syst. Evol. Microbiol.">
        <title>The Global Catalogue of Microorganisms (GCM) 10K type strain sequencing project: providing services to taxonomists for standard genome sequencing and annotation.</title>
        <authorList>
            <consortium name="The Broad Institute Genomics Platform"/>
            <consortium name="The Broad Institute Genome Sequencing Center for Infectious Disease"/>
            <person name="Wu L."/>
            <person name="Ma J."/>
        </authorList>
    </citation>
    <scope>NUCLEOTIDE SEQUENCE [LARGE SCALE GENOMIC DNA]</scope>
    <source>
        <strain evidence="4">JCM 18657</strain>
    </source>
</reference>
<dbReference type="Pfam" id="PF13559">
    <property type="entry name" value="DUF4129"/>
    <property type="match status" value="1"/>
</dbReference>
<keyword evidence="4" id="KW-1185">Reference proteome</keyword>
<organism evidence="3 4">
    <name type="scientific">Paenibacillus thermoaerophilus</name>
    <dbReference type="NCBI Taxonomy" id="1215385"/>
    <lineage>
        <taxon>Bacteria</taxon>
        <taxon>Bacillati</taxon>
        <taxon>Bacillota</taxon>
        <taxon>Bacilli</taxon>
        <taxon>Bacillales</taxon>
        <taxon>Paenibacillaceae</taxon>
        <taxon>Paenibacillus</taxon>
    </lineage>
</organism>
<accession>A0ABW2V2F3</accession>
<evidence type="ECO:0000259" key="2">
    <source>
        <dbReference type="Pfam" id="PF13559"/>
    </source>
</evidence>